<evidence type="ECO:0000256" key="8">
    <source>
        <dbReference type="ARBA" id="ARBA00047899"/>
    </source>
</evidence>
<keyword evidence="4" id="KW-0677">Repeat</keyword>
<keyword evidence="2" id="KW-0723">Serine/threonine-protein kinase</keyword>
<dbReference type="InterPro" id="IPR000719">
    <property type="entry name" value="Prot_kinase_dom"/>
</dbReference>
<dbReference type="PROSITE" id="PS00107">
    <property type="entry name" value="PROTEIN_KINASE_ATP"/>
    <property type="match status" value="1"/>
</dbReference>
<comment type="caution">
    <text evidence="15">The sequence shown here is derived from an EMBL/GenBank/DDBJ whole genome shotgun (WGS) entry which is preliminary data.</text>
</comment>
<dbReference type="SMART" id="SM00220">
    <property type="entry name" value="S_TKc"/>
    <property type="match status" value="1"/>
</dbReference>
<dbReference type="Gene3D" id="3.30.200.20">
    <property type="entry name" value="Phosphorylase Kinase, domain 1"/>
    <property type="match status" value="1"/>
</dbReference>
<gene>
    <name evidence="15" type="primary">pknB</name>
    <name evidence="15" type="ORF">ACFQ34_17380</name>
</gene>
<evidence type="ECO:0000259" key="13">
    <source>
        <dbReference type="PROSITE" id="PS50011"/>
    </source>
</evidence>
<evidence type="ECO:0000256" key="2">
    <source>
        <dbReference type="ARBA" id="ARBA00022527"/>
    </source>
</evidence>
<protein>
    <recommendedName>
        <fullName evidence="1">non-specific serine/threonine protein kinase</fullName>
        <ecNumber evidence="1">2.7.11.1</ecNumber>
    </recommendedName>
</protein>
<sequence length="643" mass="67652">MTTPRLLSERYELGDTLGYGGMSEVHRGLDTRLGRDVAVKVLRADLARDPQFQLRFRREAQNAAALNHPAIVAVYDTGETTSEFGPLPYIVMEFVDGHTLREIVKTQGPLDQGRVLDVMADVCAALDFSHRHNIIHRDVKPANIMINTAGAVKVMDFGIARALGEGQNVTQTAAVIGTAQYLSPEQARGEAVDARSDVYAAGCVLFELLTGDPPFTGDTPVAVAYQHVREDPRHPSALNPAVPPELDAIVLKALSKNPANRYQSAAEMRADLIRVRNGQRPQAPLVMSDDERTALLAANATSPTRRIGGAGRHTLPPDAVPAWRDEEPPPRTGRKIAIVVGIVAVLALIAFVAYQFFGGPPSPKQVTVPDVVGQQQEAARTAVINAGLRADIEQTASTPDQVNKVVKTDPAGNTQIAENSTVKIFIGSGPAQSAVPPIVGLSVSDAQAQLQERGLTLGQQTEQETSDPSMVGKIISSNPAPGTNADAGTPVAVVVGKQPSNVSVPDVTGQDADSARSALTKAGFQVQVQGDTSGDAVVTGMNPSAGTKVAKGTTVTITMGSSNSGNQVQMPNLVGMDVASAQAAVQQAGLTNVRRQNVPVNDRSQDGKIQQQTVPAGQQIDKDQQVTVLVGQYSVIPSGGGGN</sequence>
<comment type="catalytic activity">
    <reaction evidence="8">
        <text>L-threonyl-[protein] + ATP = O-phospho-L-threonyl-[protein] + ADP + H(+)</text>
        <dbReference type="Rhea" id="RHEA:46608"/>
        <dbReference type="Rhea" id="RHEA-COMP:11060"/>
        <dbReference type="Rhea" id="RHEA-COMP:11605"/>
        <dbReference type="ChEBI" id="CHEBI:15378"/>
        <dbReference type="ChEBI" id="CHEBI:30013"/>
        <dbReference type="ChEBI" id="CHEBI:30616"/>
        <dbReference type="ChEBI" id="CHEBI:61977"/>
        <dbReference type="ChEBI" id="CHEBI:456216"/>
        <dbReference type="EC" id="2.7.11.1"/>
    </reaction>
</comment>
<dbReference type="InterPro" id="IPR011009">
    <property type="entry name" value="Kinase-like_dom_sf"/>
</dbReference>
<dbReference type="InterPro" id="IPR005543">
    <property type="entry name" value="PASTA_dom"/>
</dbReference>
<dbReference type="PANTHER" id="PTHR43289:SF6">
    <property type="entry name" value="SERINE_THREONINE-PROTEIN KINASE NEKL-3"/>
    <property type="match status" value="1"/>
</dbReference>
<dbReference type="PROSITE" id="PS51178">
    <property type="entry name" value="PASTA"/>
    <property type="match status" value="4"/>
</dbReference>
<dbReference type="SUPFAM" id="SSF54184">
    <property type="entry name" value="Penicillin-binding protein 2x (pbp-2x), c-terminal domain"/>
    <property type="match status" value="1"/>
</dbReference>
<dbReference type="Gene3D" id="3.30.10.20">
    <property type="match status" value="4"/>
</dbReference>
<evidence type="ECO:0000256" key="5">
    <source>
        <dbReference type="ARBA" id="ARBA00022741"/>
    </source>
</evidence>
<dbReference type="NCBIfam" id="NF033483">
    <property type="entry name" value="PknB_PASTA_kin"/>
    <property type="match status" value="1"/>
</dbReference>
<feature type="region of interest" description="Disordered" evidence="11">
    <location>
        <begin position="305"/>
        <end position="329"/>
    </location>
</feature>
<comment type="catalytic activity">
    <reaction evidence="9">
        <text>L-seryl-[protein] + ATP = O-phospho-L-seryl-[protein] + ADP + H(+)</text>
        <dbReference type="Rhea" id="RHEA:17989"/>
        <dbReference type="Rhea" id="RHEA-COMP:9863"/>
        <dbReference type="Rhea" id="RHEA-COMP:11604"/>
        <dbReference type="ChEBI" id="CHEBI:15378"/>
        <dbReference type="ChEBI" id="CHEBI:29999"/>
        <dbReference type="ChEBI" id="CHEBI:30616"/>
        <dbReference type="ChEBI" id="CHEBI:83421"/>
        <dbReference type="ChEBI" id="CHEBI:456216"/>
        <dbReference type="EC" id="2.7.11.1"/>
    </reaction>
</comment>
<dbReference type="Gene3D" id="1.10.510.10">
    <property type="entry name" value="Transferase(Phosphotransferase) domain 1"/>
    <property type="match status" value="1"/>
</dbReference>
<dbReference type="SMART" id="SM00740">
    <property type="entry name" value="PASTA"/>
    <property type="match status" value="4"/>
</dbReference>
<evidence type="ECO:0000256" key="12">
    <source>
        <dbReference type="SAM" id="Phobius"/>
    </source>
</evidence>
<dbReference type="CDD" id="cd06577">
    <property type="entry name" value="PASTA_pknB"/>
    <property type="match status" value="4"/>
</dbReference>
<evidence type="ECO:0000313" key="16">
    <source>
        <dbReference type="Proteomes" id="UP001597182"/>
    </source>
</evidence>
<evidence type="ECO:0000256" key="1">
    <source>
        <dbReference type="ARBA" id="ARBA00012513"/>
    </source>
</evidence>
<evidence type="ECO:0000256" key="4">
    <source>
        <dbReference type="ARBA" id="ARBA00022737"/>
    </source>
</evidence>
<proteinExistence type="predicted"/>
<evidence type="ECO:0000256" key="10">
    <source>
        <dbReference type="PROSITE-ProRule" id="PRU10141"/>
    </source>
</evidence>
<dbReference type="Pfam" id="PF03793">
    <property type="entry name" value="PASTA"/>
    <property type="match status" value="4"/>
</dbReference>
<keyword evidence="12" id="KW-1133">Transmembrane helix</keyword>
<keyword evidence="3" id="KW-0808">Transferase</keyword>
<dbReference type="GO" id="GO:0016301">
    <property type="term" value="F:kinase activity"/>
    <property type="evidence" value="ECO:0007669"/>
    <property type="project" value="UniProtKB-KW"/>
</dbReference>
<accession>A0ABW3VK68</accession>
<dbReference type="Proteomes" id="UP001597182">
    <property type="component" value="Unassembled WGS sequence"/>
</dbReference>
<evidence type="ECO:0000256" key="7">
    <source>
        <dbReference type="ARBA" id="ARBA00022840"/>
    </source>
</evidence>
<dbReference type="EMBL" id="JBHTMB010000144">
    <property type="protein sequence ID" value="MFD1235065.1"/>
    <property type="molecule type" value="Genomic_DNA"/>
</dbReference>
<keyword evidence="7 10" id="KW-0067">ATP-binding</keyword>
<keyword evidence="12" id="KW-0812">Transmembrane</keyword>
<keyword evidence="12" id="KW-0472">Membrane</keyword>
<dbReference type="InterPro" id="IPR017441">
    <property type="entry name" value="Protein_kinase_ATP_BS"/>
</dbReference>
<keyword evidence="16" id="KW-1185">Reference proteome</keyword>
<dbReference type="CDD" id="cd14014">
    <property type="entry name" value="STKc_PknB_like"/>
    <property type="match status" value="1"/>
</dbReference>
<evidence type="ECO:0000259" key="14">
    <source>
        <dbReference type="PROSITE" id="PS51178"/>
    </source>
</evidence>
<dbReference type="SUPFAM" id="SSF56112">
    <property type="entry name" value="Protein kinase-like (PK-like)"/>
    <property type="match status" value="1"/>
</dbReference>
<dbReference type="Pfam" id="PF00069">
    <property type="entry name" value="Pkinase"/>
    <property type="match status" value="1"/>
</dbReference>
<reference evidence="16" key="1">
    <citation type="journal article" date="2019" name="Int. J. Syst. Evol. Microbiol.">
        <title>The Global Catalogue of Microorganisms (GCM) 10K type strain sequencing project: providing services to taxonomists for standard genome sequencing and annotation.</title>
        <authorList>
            <consortium name="The Broad Institute Genomics Platform"/>
            <consortium name="The Broad Institute Genome Sequencing Center for Infectious Disease"/>
            <person name="Wu L."/>
            <person name="Ma J."/>
        </authorList>
    </citation>
    <scope>NUCLEOTIDE SEQUENCE [LARGE SCALE GENOMIC DNA]</scope>
    <source>
        <strain evidence="16">CCUG 49018</strain>
    </source>
</reference>
<dbReference type="EC" id="2.7.11.1" evidence="1"/>
<evidence type="ECO:0000313" key="15">
    <source>
        <dbReference type="EMBL" id="MFD1235065.1"/>
    </source>
</evidence>
<dbReference type="PANTHER" id="PTHR43289">
    <property type="entry name" value="MITOGEN-ACTIVATED PROTEIN KINASE KINASE KINASE 20-RELATED"/>
    <property type="match status" value="1"/>
</dbReference>
<dbReference type="InterPro" id="IPR008271">
    <property type="entry name" value="Ser/Thr_kinase_AS"/>
</dbReference>
<feature type="domain" description="PASTA" evidence="14">
    <location>
        <begin position="362"/>
        <end position="428"/>
    </location>
</feature>
<dbReference type="PROSITE" id="PS00108">
    <property type="entry name" value="PROTEIN_KINASE_ST"/>
    <property type="match status" value="1"/>
</dbReference>
<keyword evidence="6 15" id="KW-0418">Kinase</keyword>
<feature type="domain" description="PASTA" evidence="14">
    <location>
        <begin position="429"/>
        <end position="497"/>
    </location>
</feature>
<feature type="domain" description="PASTA" evidence="14">
    <location>
        <begin position="498"/>
        <end position="561"/>
    </location>
</feature>
<feature type="binding site" evidence="10">
    <location>
        <position position="40"/>
    </location>
    <ligand>
        <name>ATP</name>
        <dbReference type="ChEBI" id="CHEBI:30616"/>
    </ligand>
</feature>
<evidence type="ECO:0000256" key="11">
    <source>
        <dbReference type="SAM" id="MobiDB-lite"/>
    </source>
</evidence>
<dbReference type="PROSITE" id="PS50011">
    <property type="entry name" value="PROTEIN_KINASE_DOM"/>
    <property type="match status" value="1"/>
</dbReference>
<feature type="transmembrane region" description="Helical" evidence="12">
    <location>
        <begin position="336"/>
        <end position="357"/>
    </location>
</feature>
<evidence type="ECO:0000256" key="9">
    <source>
        <dbReference type="ARBA" id="ARBA00048679"/>
    </source>
</evidence>
<feature type="domain" description="Protein kinase" evidence="13">
    <location>
        <begin position="11"/>
        <end position="273"/>
    </location>
</feature>
<organism evidence="15 16">
    <name type="scientific">Pseudonocardia benzenivorans</name>
    <dbReference type="NCBI Taxonomy" id="228005"/>
    <lineage>
        <taxon>Bacteria</taxon>
        <taxon>Bacillati</taxon>
        <taxon>Actinomycetota</taxon>
        <taxon>Actinomycetes</taxon>
        <taxon>Pseudonocardiales</taxon>
        <taxon>Pseudonocardiaceae</taxon>
        <taxon>Pseudonocardia</taxon>
    </lineage>
</organism>
<name>A0ABW3VK68_9PSEU</name>
<keyword evidence="5 10" id="KW-0547">Nucleotide-binding</keyword>
<dbReference type="RefSeq" id="WP_013672332.1">
    <property type="nucleotide sequence ID" value="NZ_BAABKS010000080.1"/>
</dbReference>
<evidence type="ECO:0000256" key="3">
    <source>
        <dbReference type="ARBA" id="ARBA00022679"/>
    </source>
</evidence>
<feature type="domain" description="PASTA" evidence="14">
    <location>
        <begin position="565"/>
        <end position="632"/>
    </location>
</feature>
<evidence type="ECO:0000256" key="6">
    <source>
        <dbReference type="ARBA" id="ARBA00022777"/>
    </source>
</evidence>